<dbReference type="VEuPathDB" id="FungiDB:SDRG_00303"/>
<keyword evidence="3" id="KW-1185">Reference proteome</keyword>
<dbReference type="Proteomes" id="UP000030762">
    <property type="component" value="Unassembled WGS sequence"/>
</dbReference>
<feature type="compositionally biased region" description="Basic residues" evidence="1">
    <location>
        <begin position="132"/>
        <end position="141"/>
    </location>
</feature>
<feature type="region of interest" description="Disordered" evidence="1">
    <location>
        <begin position="129"/>
        <end position="176"/>
    </location>
</feature>
<evidence type="ECO:0000313" key="3">
    <source>
        <dbReference type="Proteomes" id="UP000030762"/>
    </source>
</evidence>
<accession>T0SB23</accession>
<gene>
    <name evidence="2" type="ORF">SDRG_00303</name>
</gene>
<reference evidence="2 3" key="1">
    <citation type="submission" date="2012-04" db="EMBL/GenBank/DDBJ databases">
        <title>The Genome Sequence of Saprolegnia declina VS20.</title>
        <authorList>
            <consortium name="The Broad Institute Genome Sequencing Platform"/>
            <person name="Russ C."/>
            <person name="Nusbaum C."/>
            <person name="Tyler B."/>
            <person name="van West P."/>
            <person name="Dieguez-Uribeondo J."/>
            <person name="de Bruijn I."/>
            <person name="Tripathy S."/>
            <person name="Jiang R."/>
            <person name="Young S.K."/>
            <person name="Zeng Q."/>
            <person name="Gargeya S."/>
            <person name="Fitzgerald M."/>
            <person name="Haas B."/>
            <person name="Abouelleil A."/>
            <person name="Alvarado L."/>
            <person name="Arachchi H.M."/>
            <person name="Berlin A."/>
            <person name="Chapman S.B."/>
            <person name="Goldberg J."/>
            <person name="Griggs A."/>
            <person name="Gujja S."/>
            <person name="Hansen M."/>
            <person name="Howarth C."/>
            <person name="Imamovic A."/>
            <person name="Larimer J."/>
            <person name="McCowen C."/>
            <person name="Montmayeur A."/>
            <person name="Murphy C."/>
            <person name="Neiman D."/>
            <person name="Pearson M."/>
            <person name="Priest M."/>
            <person name="Roberts A."/>
            <person name="Saif S."/>
            <person name="Shea T."/>
            <person name="Sisk P."/>
            <person name="Sykes S."/>
            <person name="Wortman J."/>
            <person name="Nusbaum C."/>
            <person name="Birren B."/>
        </authorList>
    </citation>
    <scope>NUCLEOTIDE SEQUENCE [LARGE SCALE GENOMIC DNA]</scope>
    <source>
        <strain evidence="2 3">VS20</strain>
    </source>
</reference>
<name>T0SB23_SAPDV</name>
<feature type="region of interest" description="Disordered" evidence="1">
    <location>
        <begin position="242"/>
        <end position="265"/>
    </location>
</feature>
<evidence type="ECO:0000256" key="1">
    <source>
        <dbReference type="SAM" id="MobiDB-lite"/>
    </source>
</evidence>
<feature type="compositionally biased region" description="Low complexity" evidence="1">
    <location>
        <begin position="162"/>
        <end position="176"/>
    </location>
</feature>
<organism evidence="2 3">
    <name type="scientific">Saprolegnia diclina (strain VS20)</name>
    <dbReference type="NCBI Taxonomy" id="1156394"/>
    <lineage>
        <taxon>Eukaryota</taxon>
        <taxon>Sar</taxon>
        <taxon>Stramenopiles</taxon>
        <taxon>Oomycota</taxon>
        <taxon>Saprolegniomycetes</taxon>
        <taxon>Saprolegniales</taxon>
        <taxon>Saprolegniaceae</taxon>
        <taxon>Saprolegnia</taxon>
    </lineage>
</organism>
<protein>
    <submittedName>
        <fullName evidence="2">Uncharacterized protein</fullName>
    </submittedName>
</protein>
<proteinExistence type="predicted"/>
<dbReference type="InParanoid" id="T0SB23"/>
<dbReference type="GeneID" id="19941030"/>
<evidence type="ECO:0000313" key="2">
    <source>
        <dbReference type="EMBL" id="EQC42573.1"/>
    </source>
</evidence>
<sequence length="265" mass="28411">MAKDATKTKRPARGAAQDASTEPRAKKAKTVKTNKSSTPAPAAAQAVPAAAEAATTCQAAELKALLARLRKPNGLVLSDRALRDACIKLGIDHDGAKLAKLKRIRKCIKKVTAALEDDFIHERIAQDAATLKKPRSGKKQAVKAATQVVDERKKPLPEAQPTQGKTGASTTTSAGQSAWFPTQGHVIDMNNPETLGVLLRRQRNFCDDDVITSRGVLCELPDFRAGFGPLADLRRTTLDVKPTQIPGPPHVESEGIILRSPSHQT</sequence>
<feature type="region of interest" description="Disordered" evidence="1">
    <location>
        <begin position="1"/>
        <end position="41"/>
    </location>
</feature>
<dbReference type="AlphaFoldDB" id="T0SB23"/>
<dbReference type="RefSeq" id="XP_008603996.1">
    <property type="nucleotide sequence ID" value="XM_008605774.1"/>
</dbReference>
<dbReference type="EMBL" id="JH767132">
    <property type="protein sequence ID" value="EQC42573.1"/>
    <property type="molecule type" value="Genomic_DNA"/>
</dbReference>